<keyword evidence="2" id="KW-1133">Transmembrane helix</keyword>
<accession>A0ABR7WNK1</accession>
<evidence type="ECO:0000313" key="4">
    <source>
        <dbReference type="Proteomes" id="UP000606600"/>
    </source>
</evidence>
<dbReference type="EMBL" id="JACWMY010000004">
    <property type="protein sequence ID" value="MBD1363894.1"/>
    <property type="molecule type" value="Genomic_DNA"/>
</dbReference>
<gene>
    <name evidence="3" type="ORF">IDJ77_08750</name>
</gene>
<feature type="repeat" description="TPR" evidence="1">
    <location>
        <begin position="8"/>
        <end position="41"/>
    </location>
</feature>
<keyword evidence="1" id="KW-0802">TPR repeat</keyword>
<keyword evidence="2" id="KW-0812">Transmembrane</keyword>
<dbReference type="Pfam" id="PF13181">
    <property type="entry name" value="TPR_8"/>
    <property type="match status" value="2"/>
</dbReference>
<dbReference type="Proteomes" id="UP000606600">
    <property type="component" value="Unassembled WGS sequence"/>
</dbReference>
<keyword evidence="2" id="KW-0472">Membrane</keyword>
<dbReference type="Gene3D" id="1.25.40.10">
    <property type="entry name" value="Tetratricopeptide repeat domain"/>
    <property type="match status" value="1"/>
</dbReference>
<evidence type="ECO:0000313" key="3">
    <source>
        <dbReference type="EMBL" id="MBD1363894.1"/>
    </source>
</evidence>
<dbReference type="SUPFAM" id="SSF48452">
    <property type="entry name" value="TPR-like"/>
    <property type="match status" value="1"/>
</dbReference>
<protein>
    <submittedName>
        <fullName evidence="3">Tetratricopeptide repeat protein</fullName>
    </submittedName>
</protein>
<evidence type="ECO:0000256" key="2">
    <source>
        <dbReference type="SAM" id="Phobius"/>
    </source>
</evidence>
<organism evidence="3 4">
    <name type="scientific">Mucilaginibacter pankratovii</name>
    <dbReference type="NCBI Taxonomy" id="2772110"/>
    <lineage>
        <taxon>Bacteria</taxon>
        <taxon>Pseudomonadati</taxon>
        <taxon>Bacteroidota</taxon>
        <taxon>Sphingobacteriia</taxon>
        <taxon>Sphingobacteriales</taxon>
        <taxon>Sphingobacteriaceae</taxon>
        <taxon>Mucilaginibacter</taxon>
    </lineage>
</organism>
<dbReference type="PROSITE" id="PS50005">
    <property type="entry name" value="TPR"/>
    <property type="match status" value="1"/>
</dbReference>
<feature type="transmembrane region" description="Helical" evidence="2">
    <location>
        <begin position="214"/>
        <end position="234"/>
    </location>
</feature>
<dbReference type="InterPro" id="IPR019734">
    <property type="entry name" value="TPR_rpt"/>
</dbReference>
<reference evidence="3 4" key="1">
    <citation type="submission" date="2020-09" db="EMBL/GenBank/DDBJ databases">
        <title>Novel species of Mucilaginibacter isolated from a glacier on the Tibetan Plateau.</title>
        <authorList>
            <person name="Liu Q."/>
            <person name="Xin Y.-H."/>
        </authorList>
    </citation>
    <scope>NUCLEOTIDE SEQUENCE [LARGE SCALE GENOMIC DNA]</scope>
    <source>
        <strain evidence="3 4">ZT4R22</strain>
    </source>
</reference>
<comment type="caution">
    <text evidence="3">The sequence shown here is derived from an EMBL/GenBank/DDBJ whole genome shotgun (WGS) entry which is preliminary data.</text>
</comment>
<proteinExistence type="predicted"/>
<dbReference type="RefSeq" id="WP_191188569.1">
    <property type="nucleotide sequence ID" value="NZ_JACWMY010000004.1"/>
</dbReference>
<keyword evidence="4" id="KW-1185">Reference proteome</keyword>
<dbReference type="InterPro" id="IPR011990">
    <property type="entry name" value="TPR-like_helical_dom_sf"/>
</dbReference>
<evidence type="ECO:0000256" key="1">
    <source>
        <dbReference type="PROSITE-ProRule" id="PRU00339"/>
    </source>
</evidence>
<dbReference type="SMART" id="SM00028">
    <property type="entry name" value="TPR"/>
    <property type="match status" value="2"/>
</dbReference>
<name>A0ABR7WNK1_9SPHI</name>
<sequence>MYKKTNDIRYLSDKGLVLIVMGKYKEAIALYLQIEKIKPNRYSTASNIGTAYELDGQNEQALFWIEKAVKLNQHSHYDSEWIHVNILKAKLGGKQLINTQFLLHTDFGTDSIPRTALSKKKLDSLSQALFYQLNERNSFVKPKDKIVAQLLFDLGNLTFVRSGYKVALADYALAKQYGYNGKLIDLRIKTALSYSKNNKTIYLPNNISEKKNPLIYICIGLGVLLAVFLAIFIWRKKYKRIEDSRQLGNG</sequence>